<sequence length="472" mass="52498">MPREIITIQCGQCGNQVGHKFWDMALREHAASNPRAIFDHALSSLFRNVNSRIPSLQIPVADGKHPIRSLKARAVLIDMEEGAVNQLLKGPLSELFDEKQLFTSTAGSGNNWACGHDFYGPKYADVILEKVRREVELCQSLQSFFLLHSLGGGTGSGLGSYIFELLHDAYPKVFRVSAAVFPSADDDVITSPYNSLFSTVALAENADCVFTVDNLALIEIIRKSTKPIFHNGLGLNAHSGAKWRDMEKPFDGMNGIVSQLLLHLTSSVRFEGSLNVDLNQIPTNLIPYPRLRFLVSSMGPLNRSSPSDMAKQSQAFNQIVSEVFSRDNQLIKCNPMGSTFLACALFARGERCTISDLNDSLARVRKRVKMIHWNTEGFKMGICHQPALGLPISLLCVANNTCMRTRFLAMKGSFNKLYKRRVYVHHYAEYMNSDDFKTYSGELDDLIEEYANLDIATAPAENSQFKPPATGF</sequence>
<proteinExistence type="predicted"/>
<keyword evidence="2" id="KW-1185">Reference proteome</keyword>
<evidence type="ECO:0000313" key="2">
    <source>
        <dbReference type="Proteomes" id="UP001162992"/>
    </source>
</evidence>
<protein>
    <submittedName>
        <fullName evidence="1">Uncharacterized protein</fullName>
    </submittedName>
</protein>
<dbReference type="Proteomes" id="UP001162992">
    <property type="component" value="Chromosome 7"/>
</dbReference>
<comment type="caution">
    <text evidence="1">The sequence shown here is derived from an EMBL/GenBank/DDBJ whole genome shotgun (WGS) entry which is preliminary data.</text>
</comment>
<name>A0ACC2D9J5_DIPCM</name>
<gene>
    <name evidence="1" type="ORF">O6H91_07G118500</name>
</gene>
<reference evidence="2" key="1">
    <citation type="journal article" date="2024" name="Proc. Natl. Acad. Sci. U.S.A.">
        <title>Extraordinary preservation of gene collinearity over three hundred million years revealed in homosporous lycophytes.</title>
        <authorList>
            <person name="Li C."/>
            <person name="Wickell D."/>
            <person name="Kuo L.Y."/>
            <person name="Chen X."/>
            <person name="Nie B."/>
            <person name="Liao X."/>
            <person name="Peng D."/>
            <person name="Ji J."/>
            <person name="Jenkins J."/>
            <person name="Williams M."/>
            <person name="Shu S."/>
            <person name="Plott C."/>
            <person name="Barry K."/>
            <person name="Rajasekar S."/>
            <person name="Grimwood J."/>
            <person name="Han X."/>
            <person name="Sun S."/>
            <person name="Hou Z."/>
            <person name="He W."/>
            <person name="Dai G."/>
            <person name="Sun C."/>
            <person name="Schmutz J."/>
            <person name="Leebens-Mack J.H."/>
            <person name="Li F.W."/>
            <person name="Wang L."/>
        </authorList>
    </citation>
    <scope>NUCLEOTIDE SEQUENCE [LARGE SCALE GENOMIC DNA]</scope>
    <source>
        <strain evidence="2">cv. PW_Plant_1</strain>
    </source>
</reference>
<evidence type="ECO:0000313" key="1">
    <source>
        <dbReference type="EMBL" id="KAJ7550790.1"/>
    </source>
</evidence>
<accession>A0ACC2D9J5</accession>
<dbReference type="EMBL" id="CM055098">
    <property type="protein sequence ID" value="KAJ7550790.1"/>
    <property type="molecule type" value="Genomic_DNA"/>
</dbReference>
<organism evidence="1 2">
    <name type="scientific">Diphasiastrum complanatum</name>
    <name type="common">Issler's clubmoss</name>
    <name type="synonym">Lycopodium complanatum</name>
    <dbReference type="NCBI Taxonomy" id="34168"/>
    <lineage>
        <taxon>Eukaryota</taxon>
        <taxon>Viridiplantae</taxon>
        <taxon>Streptophyta</taxon>
        <taxon>Embryophyta</taxon>
        <taxon>Tracheophyta</taxon>
        <taxon>Lycopodiopsida</taxon>
        <taxon>Lycopodiales</taxon>
        <taxon>Lycopodiaceae</taxon>
        <taxon>Lycopodioideae</taxon>
        <taxon>Diphasiastrum</taxon>
    </lineage>
</organism>